<dbReference type="InterPro" id="IPR039796">
    <property type="entry name" value="MIP18"/>
</dbReference>
<organism evidence="1 2">
    <name type="scientific">Escallonia herrerae</name>
    <dbReference type="NCBI Taxonomy" id="1293975"/>
    <lineage>
        <taxon>Eukaryota</taxon>
        <taxon>Viridiplantae</taxon>
        <taxon>Streptophyta</taxon>
        <taxon>Embryophyta</taxon>
        <taxon>Tracheophyta</taxon>
        <taxon>Spermatophyta</taxon>
        <taxon>Magnoliopsida</taxon>
        <taxon>eudicotyledons</taxon>
        <taxon>Gunneridae</taxon>
        <taxon>Pentapetalae</taxon>
        <taxon>asterids</taxon>
        <taxon>campanulids</taxon>
        <taxon>Escalloniales</taxon>
        <taxon>Escalloniaceae</taxon>
        <taxon>Escallonia</taxon>
    </lineage>
</organism>
<dbReference type="EMBL" id="JAVXUP010000919">
    <property type="protein sequence ID" value="KAK3018750.1"/>
    <property type="molecule type" value="Genomic_DNA"/>
</dbReference>
<proteinExistence type="predicted"/>
<reference evidence="1" key="1">
    <citation type="submission" date="2022-12" db="EMBL/GenBank/DDBJ databases">
        <title>Draft genome assemblies for two species of Escallonia (Escalloniales).</title>
        <authorList>
            <person name="Chanderbali A."/>
            <person name="Dervinis C."/>
            <person name="Anghel I."/>
            <person name="Soltis D."/>
            <person name="Soltis P."/>
            <person name="Zapata F."/>
        </authorList>
    </citation>
    <scope>NUCLEOTIDE SEQUENCE</scope>
    <source>
        <strain evidence="1">UCBG64.0493</strain>
        <tissue evidence="1">Leaf</tissue>
    </source>
</reference>
<name>A0AA89AX36_9ASTE</name>
<dbReference type="AlphaFoldDB" id="A0AA89AX36"/>
<dbReference type="PANTHER" id="PTHR12377:SF0">
    <property type="entry name" value="CYTOSOLIC IRON-SULFUR ASSEMBLY COMPONENT 2B"/>
    <property type="match status" value="1"/>
</dbReference>
<dbReference type="Proteomes" id="UP001188597">
    <property type="component" value="Unassembled WGS sequence"/>
</dbReference>
<comment type="caution">
    <text evidence="1">The sequence shown here is derived from an EMBL/GenBank/DDBJ whole genome shotgun (WGS) entry which is preliminary data.</text>
</comment>
<dbReference type="Gene3D" id="6.10.250.1280">
    <property type="match status" value="1"/>
</dbReference>
<dbReference type="PANTHER" id="PTHR12377">
    <property type="entry name" value="CYTOSOLIC IRON-SULFUR ASSEMBLY COMPONENT 2B-RELATED"/>
    <property type="match status" value="1"/>
</dbReference>
<evidence type="ECO:0000313" key="1">
    <source>
        <dbReference type="EMBL" id="KAK3018750.1"/>
    </source>
</evidence>
<gene>
    <name evidence="1" type="ORF">RJ639_004236</name>
</gene>
<keyword evidence="2" id="KW-1185">Reference proteome</keyword>
<protein>
    <submittedName>
        <fullName evidence="1">Uncharacterized protein</fullName>
    </submittedName>
</protein>
<evidence type="ECO:0000313" key="2">
    <source>
        <dbReference type="Proteomes" id="UP001188597"/>
    </source>
</evidence>
<sequence length="132" mass="14972">MAENLEQAAEYLLLLVVEIDFFFDKSGTKTVSMRNGGLTKVDIRVAPGTHATEAAVNKQLNDKERVAAALKNPNLSAPRCCYKAWVILNLLPLDNEDQDCKLHQGWDSQLHYDVKRVQSKKQQAYYVRISYS</sequence>
<accession>A0AA89AX36</accession>
<dbReference type="GO" id="GO:0051604">
    <property type="term" value="P:protein maturation"/>
    <property type="evidence" value="ECO:0007669"/>
    <property type="project" value="InterPro"/>
</dbReference>